<dbReference type="Gene3D" id="2.10.109.10">
    <property type="entry name" value="Umud Fragment, subunit A"/>
    <property type="match status" value="1"/>
</dbReference>
<organism evidence="5 6">
    <name type="scientific">Borreliella californiensis</name>
    <dbReference type="NCBI Taxonomy" id="373543"/>
    <lineage>
        <taxon>Bacteria</taxon>
        <taxon>Pseudomonadati</taxon>
        <taxon>Spirochaetota</taxon>
        <taxon>Spirochaetia</taxon>
        <taxon>Spirochaetales</taxon>
        <taxon>Borreliaceae</taxon>
        <taxon>Borreliella</taxon>
    </lineage>
</organism>
<evidence type="ECO:0000313" key="5">
    <source>
        <dbReference type="EMBL" id="WNY70109.1"/>
    </source>
</evidence>
<evidence type="ECO:0000259" key="4">
    <source>
        <dbReference type="Pfam" id="PF10502"/>
    </source>
</evidence>
<comment type="subcellular location">
    <subcellularLocation>
        <location evidence="3">Membrane</location>
        <topology evidence="3">Single-pass type II membrane protein</topology>
    </subcellularLocation>
</comment>
<evidence type="ECO:0000256" key="1">
    <source>
        <dbReference type="ARBA" id="ARBA00009370"/>
    </source>
</evidence>
<keyword evidence="3" id="KW-1133">Transmembrane helix</keyword>
<evidence type="ECO:0000256" key="3">
    <source>
        <dbReference type="RuleBase" id="RU362042"/>
    </source>
</evidence>
<protein>
    <recommendedName>
        <fullName evidence="2 3">Signal peptidase I</fullName>
        <ecNumber evidence="3">3.4.21.89</ecNumber>
    </recommendedName>
</protein>
<dbReference type="PANTHER" id="PTHR43390">
    <property type="entry name" value="SIGNAL PEPTIDASE I"/>
    <property type="match status" value="1"/>
</dbReference>
<dbReference type="Pfam" id="PF10502">
    <property type="entry name" value="Peptidase_S26"/>
    <property type="match status" value="1"/>
</dbReference>
<dbReference type="PRINTS" id="PR00727">
    <property type="entry name" value="LEADERPTASE"/>
</dbReference>
<keyword evidence="3" id="KW-0472">Membrane</keyword>
<proteinExistence type="inferred from homology"/>
<dbReference type="InterPro" id="IPR036286">
    <property type="entry name" value="LexA/Signal_pep-like_sf"/>
</dbReference>
<dbReference type="SUPFAM" id="SSF51306">
    <property type="entry name" value="LexA/Signal peptidase"/>
    <property type="match status" value="1"/>
</dbReference>
<dbReference type="EMBL" id="CP132476">
    <property type="protein sequence ID" value="WNY70109.1"/>
    <property type="molecule type" value="Genomic_DNA"/>
</dbReference>
<dbReference type="RefSeq" id="WP_184125195.1">
    <property type="nucleotide sequence ID" value="NZ_CP124076.1"/>
</dbReference>
<keyword evidence="3 5" id="KW-0378">Hydrolase</keyword>
<accession>A0ABZ0CPW4</accession>
<feature type="domain" description="Peptidase S26" evidence="4">
    <location>
        <begin position="20"/>
        <end position="200"/>
    </location>
</feature>
<dbReference type="GO" id="GO:0009003">
    <property type="term" value="F:signal peptidase activity"/>
    <property type="evidence" value="ECO:0007669"/>
    <property type="project" value="UniProtKB-EC"/>
</dbReference>
<gene>
    <name evidence="5" type="primary">lepB</name>
    <name evidence="5" type="ORF">QIA39_00150</name>
</gene>
<dbReference type="NCBIfam" id="TIGR02227">
    <property type="entry name" value="sigpep_I_bact"/>
    <property type="match status" value="1"/>
</dbReference>
<comment type="catalytic activity">
    <reaction evidence="3">
        <text>Cleavage of hydrophobic, N-terminal signal or leader sequences from secreted and periplasmic proteins.</text>
        <dbReference type="EC" id="3.4.21.89"/>
    </reaction>
</comment>
<keyword evidence="3" id="KW-0645">Protease</keyword>
<dbReference type="Proteomes" id="UP001302829">
    <property type="component" value="Chromosome"/>
</dbReference>
<feature type="transmembrane region" description="Helical" evidence="3">
    <location>
        <begin position="20"/>
        <end position="44"/>
    </location>
</feature>
<name>A0ABZ0CPW4_9SPIR</name>
<dbReference type="EC" id="3.4.21.89" evidence="3"/>
<keyword evidence="3" id="KW-0812">Transmembrane</keyword>
<dbReference type="PANTHER" id="PTHR43390:SF1">
    <property type="entry name" value="CHLOROPLAST PROCESSING PEPTIDASE"/>
    <property type="match status" value="1"/>
</dbReference>
<evidence type="ECO:0000256" key="2">
    <source>
        <dbReference type="ARBA" id="ARBA00019232"/>
    </source>
</evidence>
<dbReference type="InterPro" id="IPR019533">
    <property type="entry name" value="Peptidase_S26"/>
</dbReference>
<comment type="similarity">
    <text evidence="1 3">Belongs to the peptidase S26 family.</text>
</comment>
<dbReference type="InterPro" id="IPR000223">
    <property type="entry name" value="Pept_S26A_signal_pept_1"/>
</dbReference>
<reference evidence="5" key="1">
    <citation type="submission" date="2023-07" db="EMBL/GenBank/DDBJ databases">
        <title>Genome sequencing of multiple Borrelia sensu lato isolates.</title>
        <authorList>
            <person name="Mongodin E.F."/>
            <person name="Rudenko N."/>
            <person name="Fraser C.M."/>
            <person name="Schutzer S."/>
            <person name="Luft B."/>
            <person name="Morgan R."/>
            <person name="Chastens S."/>
            <person name="Qiu W."/>
        </authorList>
    </citation>
    <scope>NUCLEOTIDE SEQUENCE [LARGE SCALE GENOMIC DNA]</scope>
    <source>
        <strain evidence="5">CA446</strain>
    </source>
</reference>
<evidence type="ECO:0000313" key="6">
    <source>
        <dbReference type="Proteomes" id="UP001302829"/>
    </source>
</evidence>
<keyword evidence="6" id="KW-1185">Reference proteome</keyword>
<sequence length="213" mass="25188">MAPYLTFEQRLLRKKQRKVFLKYIVTFLMLNFFFTKFVLQIFMIKSNEMLPTITKNASLFFVATHMTSFFIPLKMNDIVLYEDFRLSNNFLLTLIKDFFFLNKIFKRASYKVSRIVAVQGDSVYVRGLNVLVNKKDTNFFYLNGNLVSYYKLNNFFNTDADEVIKCFTLKKNEFFLLNDNLSVLNDSRIFGPINKNAIVSFLAFKVVDYKIVK</sequence>